<organism evidence="3 4">
    <name type="scientific">Aliivibrio finisterrensis</name>
    <dbReference type="NCBI Taxonomy" id="511998"/>
    <lineage>
        <taxon>Bacteria</taxon>
        <taxon>Pseudomonadati</taxon>
        <taxon>Pseudomonadota</taxon>
        <taxon>Gammaproteobacteria</taxon>
        <taxon>Vibrionales</taxon>
        <taxon>Vibrionaceae</taxon>
        <taxon>Aliivibrio</taxon>
    </lineage>
</organism>
<dbReference type="Pfam" id="PF13477">
    <property type="entry name" value="Glyco_trans_4_2"/>
    <property type="match status" value="1"/>
</dbReference>
<evidence type="ECO:0000259" key="1">
    <source>
        <dbReference type="Pfam" id="PF00534"/>
    </source>
</evidence>
<proteinExistence type="predicted"/>
<dbReference type="PANTHER" id="PTHR12526">
    <property type="entry name" value="GLYCOSYLTRANSFERASE"/>
    <property type="match status" value="1"/>
</dbReference>
<dbReference type="Proteomes" id="UP000294166">
    <property type="component" value="Unassembled WGS sequence"/>
</dbReference>
<dbReference type="Gene3D" id="3.40.50.2000">
    <property type="entry name" value="Glycogen Phosphorylase B"/>
    <property type="match status" value="2"/>
</dbReference>
<dbReference type="InterPro" id="IPR028098">
    <property type="entry name" value="Glyco_trans_4-like_N"/>
</dbReference>
<feature type="domain" description="Glycosyl transferase family 1" evidence="1">
    <location>
        <begin position="184"/>
        <end position="347"/>
    </location>
</feature>
<gene>
    <name evidence="3" type="ORF">ERW53_17555</name>
</gene>
<evidence type="ECO:0000259" key="2">
    <source>
        <dbReference type="Pfam" id="PF13477"/>
    </source>
</evidence>
<dbReference type="PANTHER" id="PTHR12526:SF630">
    <property type="entry name" value="GLYCOSYLTRANSFERASE"/>
    <property type="match status" value="1"/>
</dbReference>
<keyword evidence="4" id="KW-1185">Reference proteome</keyword>
<protein>
    <submittedName>
        <fullName evidence="3">Glycosyltransferase family 1 protein</fullName>
    </submittedName>
</protein>
<accession>A0ABY0I264</accession>
<name>A0ABY0I264_9GAMM</name>
<evidence type="ECO:0000313" key="3">
    <source>
        <dbReference type="EMBL" id="RYU61830.1"/>
    </source>
</evidence>
<dbReference type="RefSeq" id="WP_130066663.1">
    <property type="nucleotide sequence ID" value="NZ_SEZN01000040.1"/>
</dbReference>
<dbReference type="SUPFAM" id="SSF53756">
    <property type="entry name" value="UDP-Glycosyltransferase/glycogen phosphorylase"/>
    <property type="match status" value="1"/>
</dbReference>
<dbReference type="InterPro" id="IPR001296">
    <property type="entry name" value="Glyco_trans_1"/>
</dbReference>
<dbReference type="EMBL" id="SEZN01000040">
    <property type="protein sequence ID" value="RYU61830.1"/>
    <property type="molecule type" value="Genomic_DNA"/>
</dbReference>
<feature type="domain" description="Glycosyltransferase subfamily 4-like N-terminal" evidence="2">
    <location>
        <begin position="8"/>
        <end position="144"/>
    </location>
</feature>
<dbReference type="CDD" id="cd03808">
    <property type="entry name" value="GT4_CapM-like"/>
    <property type="match status" value="1"/>
</dbReference>
<sequence length="376" mass="42995">MKTLQVTTVANTLNAFLLPFAKAFKQQGWQVDAAASNIVQFENIVAEHDNCFDIQFCRNPLKIKQLFKSLKQIRKLLEIQQYDVVHVHTPIAAFLTRIAVIGIKKTKIFYTAHGFHYINTNPVWKNILFYLAEKLAGFKTDHLFVINQDDYQFAKQKQIVPEQAITFIHGIGVNPDGYRFSARDRQIIRAELKLSDNTFMLLQVAELNDNKNHQVVLQALALFKQQNPNSDIRYVIVGEGRSQEYLVRQVNLLNLSSSVIFLGQRSDVPALLSACDALSLSSKREGLPRCMLEAMCMQKPIMASNIRGCNDLLSSGAGILVDHNELQQWAKAIQQLYRDPELRHRMGLVGFQLIEQKYQQDKIVDAVLNVYKREFN</sequence>
<evidence type="ECO:0000313" key="4">
    <source>
        <dbReference type="Proteomes" id="UP000294166"/>
    </source>
</evidence>
<reference evidence="3 4" key="1">
    <citation type="submission" date="2019-02" db="EMBL/GenBank/DDBJ databases">
        <title>Genome sequences of Aliivibrio finisterrensis strains from farmed Atlantic salmon.</title>
        <authorList>
            <person name="Bowman J.P."/>
        </authorList>
    </citation>
    <scope>NUCLEOTIDE SEQUENCE [LARGE SCALE GENOMIC DNA]</scope>
    <source>
        <strain evidence="3 4">A21</strain>
    </source>
</reference>
<dbReference type="Pfam" id="PF00534">
    <property type="entry name" value="Glycos_transf_1"/>
    <property type="match status" value="1"/>
</dbReference>
<comment type="caution">
    <text evidence="3">The sequence shown here is derived from an EMBL/GenBank/DDBJ whole genome shotgun (WGS) entry which is preliminary data.</text>
</comment>